<evidence type="ECO:0000313" key="5">
    <source>
        <dbReference type="Proteomes" id="UP000613740"/>
    </source>
</evidence>
<dbReference type="InterPro" id="IPR008752">
    <property type="entry name" value="Peptidase_M11"/>
</dbReference>
<proteinExistence type="predicted"/>
<evidence type="ECO:0000256" key="2">
    <source>
        <dbReference type="SAM" id="SignalP"/>
    </source>
</evidence>
<evidence type="ECO:0000259" key="3">
    <source>
        <dbReference type="Pfam" id="PF05548"/>
    </source>
</evidence>
<evidence type="ECO:0000313" key="4">
    <source>
        <dbReference type="EMBL" id="KAG2454073.1"/>
    </source>
</evidence>
<protein>
    <recommendedName>
        <fullName evidence="3">Peptidase M11 gametolysin domain-containing protein</fullName>
    </recommendedName>
</protein>
<dbReference type="AlphaFoldDB" id="A0A836BCC1"/>
<evidence type="ECO:0000256" key="1">
    <source>
        <dbReference type="SAM" id="MobiDB-lite"/>
    </source>
</evidence>
<comment type="caution">
    <text evidence="4">The sequence shown here is derived from an EMBL/GenBank/DDBJ whole genome shotgun (WGS) entry which is preliminary data.</text>
</comment>
<dbReference type="EMBL" id="JAEHOD010000002">
    <property type="protein sequence ID" value="KAG2454073.1"/>
    <property type="molecule type" value="Genomic_DNA"/>
</dbReference>
<reference evidence="4" key="1">
    <citation type="journal article" date="2020" name="bioRxiv">
        <title>Comparative genomics of Chlamydomonas.</title>
        <authorList>
            <person name="Craig R.J."/>
            <person name="Hasan A.R."/>
            <person name="Ness R.W."/>
            <person name="Keightley P.D."/>
        </authorList>
    </citation>
    <scope>NUCLEOTIDE SEQUENCE</scope>
    <source>
        <strain evidence="4">CCAP 11/173</strain>
    </source>
</reference>
<feature type="chain" id="PRO_5032867313" description="Peptidase M11 gametolysin domain-containing protein" evidence="2">
    <location>
        <begin position="25"/>
        <end position="519"/>
    </location>
</feature>
<keyword evidence="5" id="KW-1185">Reference proteome</keyword>
<feature type="region of interest" description="Disordered" evidence="1">
    <location>
        <begin position="471"/>
        <end position="519"/>
    </location>
</feature>
<feature type="signal peptide" evidence="2">
    <location>
        <begin position="1"/>
        <end position="24"/>
    </location>
</feature>
<name>A0A836BCC1_9CHLO</name>
<feature type="compositionally biased region" description="Low complexity" evidence="1">
    <location>
        <begin position="485"/>
        <end position="507"/>
    </location>
</feature>
<keyword evidence="2" id="KW-0732">Signal</keyword>
<feature type="domain" description="Peptidase M11 gametolysin" evidence="3">
    <location>
        <begin position="125"/>
        <end position="433"/>
    </location>
</feature>
<gene>
    <name evidence="4" type="ORF">HYH02_001113</name>
</gene>
<dbReference type="Proteomes" id="UP000613740">
    <property type="component" value="Unassembled WGS sequence"/>
</dbReference>
<organism evidence="4 5">
    <name type="scientific">Chlamydomonas schloesseri</name>
    <dbReference type="NCBI Taxonomy" id="2026947"/>
    <lineage>
        <taxon>Eukaryota</taxon>
        <taxon>Viridiplantae</taxon>
        <taxon>Chlorophyta</taxon>
        <taxon>core chlorophytes</taxon>
        <taxon>Chlorophyceae</taxon>
        <taxon>CS clade</taxon>
        <taxon>Chlamydomonadales</taxon>
        <taxon>Chlamydomonadaceae</taxon>
        <taxon>Chlamydomonas</taxon>
    </lineage>
</organism>
<accession>A0A836BCC1</accession>
<dbReference type="Pfam" id="PF05548">
    <property type="entry name" value="Peptidase_M11"/>
    <property type="match status" value="1"/>
</dbReference>
<dbReference type="OrthoDB" id="556090at2759"/>
<sequence>MRRLSVALLALAGALLLCSQGGLSQNPGQDKKSLEGELVYIDYHDGTGDYAVTDTKNGKGKFETLGKGKKPPKKDKNNKDIQIGDYVTIGCTVDATTGQCSAISSTDVAVVKASYIPPATNVYPKVLILLVNAPGCGSALPSTVTVSSISQLYFGPNMDGQGGWAFKAENCSYGEIQFDVPNSKVMVVQPACTWPTTSCDAWAMANAANTAAKTALGDIQYNTYTHFHTLMAVPSSCSWAGLATLGGGQSGGQVWLNLNTYSQTFASWGQVPLQEMIHNFVVYHGYSSGIEYQDKTSFMGTGTACPSTPEMNWLGWASPVQGGEGLDSAALVPGASIGPYTIPATWVTGLGNFVRVKTNWASWYTNQQYGMNLYFELRQAVNGDVNLDPLYAGKIVVHEILAYMDNDIPTYRSSDPRSNYMTSVLPNTRTVLSSPSLGVPYNLVLYAGALSGSRSQFVPLYLCRFVSADSEPAASSPCPSPKPPSLATSPVASSLAAPGSSPSFASPQEPEEPCLQGRA</sequence>